<proteinExistence type="predicted"/>
<name>A0A382XBI4_9ZZZZ</name>
<dbReference type="AlphaFoldDB" id="A0A382XBI4"/>
<reference evidence="2" key="1">
    <citation type="submission" date="2018-05" db="EMBL/GenBank/DDBJ databases">
        <authorList>
            <person name="Lanie J.A."/>
            <person name="Ng W.-L."/>
            <person name="Kazmierczak K.M."/>
            <person name="Andrzejewski T.M."/>
            <person name="Davidsen T.M."/>
            <person name="Wayne K.J."/>
            <person name="Tettelin H."/>
            <person name="Glass J.I."/>
            <person name="Rusch D."/>
            <person name="Podicherti R."/>
            <person name="Tsui H.-C.T."/>
            <person name="Winkler M.E."/>
        </authorList>
    </citation>
    <scope>NUCLEOTIDE SEQUENCE</scope>
</reference>
<dbReference type="EMBL" id="UINC01166523">
    <property type="protein sequence ID" value="SVD68527.1"/>
    <property type="molecule type" value="Genomic_DNA"/>
</dbReference>
<dbReference type="InterPro" id="IPR008571">
    <property type="entry name" value="HerA-like"/>
</dbReference>
<dbReference type="Pfam" id="PF09378">
    <property type="entry name" value="HAS-barrel"/>
    <property type="match status" value="1"/>
</dbReference>
<gene>
    <name evidence="2" type="ORF">METZ01_LOCUS421381</name>
</gene>
<dbReference type="PANTHER" id="PTHR42957">
    <property type="entry name" value="HELICASE MJ1565-RELATED"/>
    <property type="match status" value="1"/>
</dbReference>
<organism evidence="2">
    <name type="scientific">marine metagenome</name>
    <dbReference type="NCBI Taxonomy" id="408172"/>
    <lineage>
        <taxon>unclassified sequences</taxon>
        <taxon>metagenomes</taxon>
        <taxon>ecological metagenomes</taxon>
    </lineage>
</organism>
<dbReference type="InterPro" id="IPR018538">
    <property type="entry name" value="HerA_barrel_dom"/>
</dbReference>
<protein>
    <recommendedName>
        <fullName evidence="1">Helicase HerA barrel domain-containing protein</fullName>
    </recommendedName>
</protein>
<sequence>MSTSDKGALTFDLPGGVSLGVVVGGSLSEGIEIKLNDDASVEDIPVGSYVVIQGEKKRFFGMVNEVRLATTDARLRTTPANLTAPYVAEVLSGTAAYGTITVRPRLLLPMIAGVEADLAPARTVPAHFARASKASNADVAQVFGVEDDRHFAVGTPLDMEAVV</sequence>
<evidence type="ECO:0000259" key="1">
    <source>
        <dbReference type="Pfam" id="PF09378"/>
    </source>
</evidence>
<evidence type="ECO:0000313" key="2">
    <source>
        <dbReference type="EMBL" id="SVD68527.1"/>
    </source>
</evidence>
<dbReference type="PANTHER" id="PTHR42957:SF1">
    <property type="entry name" value="HELICASE MJ1565-RELATED"/>
    <property type="match status" value="1"/>
</dbReference>
<accession>A0A382XBI4</accession>
<feature type="non-terminal residue" evidence="2">
    <location>
        <position position="163"/>
    </location>
</feature>
<feature type="domain" description="Helicase HerA barrel" evidence="1">
    <location>
        <begin position="19"/>
        <end position="72"/>
    </location>
</feature>